<gene>
    <name evidence="1" type="ORF">PHISCL_01020</name>
</gene>
<reference evidence="2" key="1">
    <citation type="submission" date="2017-02" db="EMBL/GenBank/DDBJ databases">
        <authorList>
            <person name="Tafer H."/>
            <person name="Lopandic K."/>
        </authorList>
    </citation>
    <scope>NUCLEOTIDE SEQUENCE [LARGE SCALE GENOMIC DNA]</scope>
    <source>
        <strain evidence="2">CBS 366.77</strain>
    </source>
</reference>
<organism evidence="1 2">
    <name type="scientific">Aspergillus sclerotialis</name>
    <dbReference type="NCBI Taxonomy" id="2070753"/>
    <lineage>
        <taxon>Eukaryota</taxon>
        <taxon>Fungi</taxon>
        <taxon>Dikarya</taxon>
        <taxon>Ascomycota</taxon>
        <taxon>Pezizomycotina</taxon>
        <taxon>Eurotiomycetes</taxon>
        <taxon>Eurotiomycetidae</taxon>
        <taxon>Eurotiales</taxon>
        <taxon>Aspergillaceae</taxon>
        <taxon>Aspergillus</taxon>
        <taxon>Aspergillus subgen. Polypaecilum</taxon>
    </lineage>
</organism>
<accession>A0A3A2ZU59</accession>
<proteinExistence type="predicted"/>
<keyword evidence="2" id="KW-1185">Reference proteome</keyword>
<comment type="caution">
    <text evidence="1">The sequence shown here is derived from an EMBL/GenBank/DDBJ whole genome shotgun (WGS) entry which is preliminary data.</text>
</comment>
<dbReference type="AlphaFoldDB" id="A0A3A2ZU59"/>
<name>A0A3A2ZU59_9EURO</name>
<dbReference type="OrthoDB" id="10385692at2759"/>
<evidence type="ECO:0000313" key="1">
    <source>
        <dbReference type="EMBL" id="RJE26606.1"/>
    </source>
</evidence>
<protein>
    <submittedName>
        <fullName evidence="1">Uncharacterized protein</fullName>
    </submittedName>
</protein>
<dbReference type="Proteomes" id="UP000266188">
    <property type="component" value="Unassembled WGS sequence"/>
</dbReference>
<sequence length="287" mass="33098">MSTNISPELLSRMGTTFDRFRERIVASNRAYLRDIVQVIEGLNLPQTEALNKMFQALPTITLVPYVKDFDSPRAVAEGILATDLDGVYFPPVSKEKREEFFALLSEEVNEYIREEEGYGDHDNFTPLPLPEEYMALLHYCDSIQDPDLRVINPGGLFGTWLVWPQGEKVGVFTETSTAFTIDMTPEMIFCTYGYCRRMRDFIPRPERAVPREPAEHECEWKWRIFYFGPLQSETNMIFDTLPEYLDWLAGWYDREVHGDLTMATKQVSDPPFLEGVTDVSTGTYTHA</sequence>
<evidence type="ECO:0000313" key="2">
    <source>
        <dbReference type="Proteomes" id="UP000266188"/>
    </source>
</evidence>
<dbReference type="EMBL" id="MVGC01000018">
    <property type="protein sequence ID" value="RJE26606.1"/>
    <property type="molecule type" value="Genomic_DNA"/>
</dbReference>